<comment type="caution">
    <text evidence="1">The sequence shown here is derived from an EMBL/GenBank/DDBJ whole genome shotgun (WGS) entry which is preliminary data.</text>
</comment>
<name>A0ABQ6DV30_9GAMM</name>
<keyword evidence="2" id="KW-1185">Reference proteome</keyword>
<evidence type="ECO:0000313" key="2">
    <source>
        <dbReference type="Proteomes" id="UP001157353"/>
    </source>
</evidence>
<dbReference type="Proteomes" id="UP001157353">
    <property type="component" value="Unassembled WGS sequence"/>
</dbReference>
<protein>
    <submittedName>
        <fullName evidence="1">Uncharacterized protein</fullName>
    </submittedName>
</protein>
<proteinExistence type="predicted"/>
<dbReference type="EMBL" id="BSPQ01000001">
    <property type="protein sequence ID" value="GLS88969.1"/>
    <property type="molecule type" value="Genomic_DNA"/>
</dbReference>
<evidence type="ECO:0000313" key="1">
    <source>
        <dbReference type="EMBL" id="GLS88969.1"/>
    </source>
</evidence>
<organism evidence="1 2">
    <name type="scientific">Psychromonas marina</name>
    <dbReference type="NCBI Taxonomy" id="88364"/>
    <lineage>
        <taxon>Bacteria</taxon>
        <taxon>Pseudomonadati</taxon>
        <taxon>Pseudomonadota</taxon>
        <taxon>Gammaproteobacteria</taxon>
        <taxon>Alteromonadales</taxon>
        <taxon>Psychromonadaceae</taxon>
        <taxon>Psychromonas</taxon>
    </lineage>
</organism>
<accession>A0ABQ6DV30</accession>
<reference evidence="2" key="1">
    <citation type="journal article" date="2019" name="Int. J. Syst. Evol. Microbiol.">
        <title>The Global Catalogue of Microorganisms (GCM) 10K type strain sequencing project: providing services to taxonomists for standard genome sequencing and annotation.</title>
        <authorList>
            <consortium name="The Broad Institute Genomics Platform"/>
            <consortium name="The Broad Institute Genome Sequencing Center for Infectious Disease"/>
            <person name="Wu L."/>
            <person name="Ma J."/>
        </authorList>
    </citation>
    <scope>NUCLEOTIDE SEQUENCE [LARGE SCALE GENOMIC DNA]</scope>
    <source>
        <strain evidence="2">NBRC 103166</strain>
    </source>
</reference>
<gene>
    <name evidence="1" type="ORF">GCM10007916_00360</name>
</gene>
<sequence length="71" mass="8421">MCIECNTDNFNNIIEEKIMVDELTEIIAEITGYSVIFVNKKILLLDMRDEGWSRHLDRVNYVKMVIQEIEK</sequence>